<dbReference type="RefSeq" id="WP_201156765.1">
    <property type="nucleotide sequence ID" value="NZ_NHSD01000194.1"/>
</dbReference>
<keyword evidence="2" id="KW-1185">Reference proteome</keyword>
<dbReference type="EMBL" id="NHSD01000194">
    <property type="protein sequence ID" value="MBK5926997.1"/>
    <property type="molecule type" value="Genomic_DNA"/>
</dbReference>
<comment type="caution">
    <text evidence="1">The sequence shown here is derived from an EMBL/GenBank/DDBJ whole genome shotgun (WGS) entry which is preliminary data.</text>
</comment>
<protein>
    <submittedName>
        <fullName evidence="1">Uncharacterized protein</fullName>
    </submittedName>
</protein>
<dbReference type="Proteomes" id="UP000706333">
    <property type="component" value="Unassembled WGS sequence"/>
</dbReference>
<reference evidence="1" key="2">
    <citation type="journal article" date="2020" name="Microorganisms">
        <title>Osmotic Adaptation and Compatible Solute Biosynthesis of Phototrophic Bacteria as Revealed from Genome Analyses.</title>
        <authorList>
            <person name="Imhoff J.F."/>
            <person name="Rahn T."/>
            <person name="Kunzel S."/>
            <person name="Keller A."/>
            <person name="Neulinger S.C."/>
        </authorList>
    </citation>
    <scope>NUCLEOTIDE SEQUENCE</scope>
    <source>
        <strain evidence="1">LMG 28126</strain>
    </source>
</reference>
<proteinExistence type="predicted"/>
<accession>A0A934TKP3</accession>
<sequence length="438" mass="47037">MSGARPPSRTGAIRALAARDRPAAEAALAALMADLFGLVPQGLAINADRYSLNSLNGTFDADGRGYFFKFHQEDGEEEMTGEYYRADILARAGLPVDRPLHVSRLPGEQVLVYARRSDPRASDVLLDLDHAPDPQAARAILAAEAALNAHLLAVATATLRPITPEQSRAEPIHRLFHQRLVDPPQGAYPGGRLAAFYVGRRFDLPGLGTVGWDDIAHLRPVVNGTEHRRSLAGCFDAAHRRLAPERLADAGGIVAHGDAHNANVWYEGHGPDARLTLFDPAFAGDAVPSLLAEVKATFHNTLAHPFWLYDPATAARRYGARVAIDGAYLRIDTDWAPNALRRALLGVKRDSFWRPWIAHLAARDLLPDDWSEVIRLALFLSPTLVMNLRADAADAGCRHTPVSSAIGLGVALAAGSAPVAGPDAGGDPVSEFLDAIAP</sequence>
<dbReference type="InterPro" id="IPR011009">
    <property type="entry name" value="Kinase-like_dom_sf"/>
</dbReference>
<organism evidence="1 2">
    <name type="scientific">Rhodobaculum claviforme</name>
    <dbReference type="NCBI Taxonomy" id="1549854"/>
    <lineage>
        <taxon>Bacteria</taxon>
        <taxon>Pseudomonadati</taxon>
        <taxon>Pseudomonadota</taxon>
        <taxon>Alphaproteobacteria</taxon>
        <taxon>Rhodobacterales</taxon>
        <taxon>Paracoccaceae</taxon>
        <taxon>Rhodobaculum</taxon>
    </lineage>
</organism>
<name>A0A934TKP3_9RHOB</name>
<evidence type="ECO:0000313" key="2">
    <source>
        <dbReference type="Proteomes" id="UP000706333"/>
    </source>
</evidence>
<reference evidence="1" key="1">
    <citation type="submission" date="2017-05" db="EMBL/GenBank/DDBJ databases">
        <authorList>
            <person name="Imhoff J.F."/>
            <person name="Rahn T."/>
            <person name="Kuenzel S."/>
            <person name="Neulinger S.C."/>
        </authorList>
    </citation>
    <scope>NUCLEOTIDE SEQUENCE</scope>
    <source>
        <strain evidence="1">LMG 28126</strain>
    </source>
</reference>
<dbReference type="AlphaFoldDB" id="A0A934TKP3"/>
<gene>
    <name evidence="1" type="ORF">CCR87_06495</name>
</gene>
<dbReference type="SUPFAM" id="SSF56112">
    <property type="entry name" value="Protein kinase-like (PK-like)"/>
    <property type="match status" value="1"/>
</dbReference>
<evidence type="ECO:0000313" key="1">
    <source>
        <dbReference type="EMBL" id="MBK5926997.1"/>
    </source>
</evidence>